<comment type="similarity">
    <text evidence="1">Belongs to the peptidase S12 family.</text>
</comment>
<evidence type="ECO:0000256" key="1">
    <source>
        <dbReference type="ARBA" id="ARBA00038215"/>
    </source>
</evidence>
<evidence type="ECO:0000313" key="4">
    <source>
        <dbReference type="Proteomes" id="UP000226031"/>
    </source>
</evidence>
<dbReference type="Gene3D" id="3.40.710.10">
    <property type="entry name" value="DD-peptidase/beta-lactamase superfamily"/>
    <property type="match status" value="1"/>
</dbReference>
<dbReference type="InterPro" id="IPR012338">
    <property type="entry name" value="Beta-lactam/transpept-like"/>
</dbReference>
<dbReference type="PANTHER" id="PTHR46825">
    <property type="entry name" value="D-ALANYL-D-ALANINE-CARBOXYPEPTIDASE/ENDOPEPTIDASE AMPH"/>
    <property type="match status" value="1"/>
</dbReference>
<keyword evidence="4" id="KW-1185">Reference proteome</keyword>
<dbReference type="AlphaFoldDB" id="A0A2B7Z4C6"/>
<dbReference type="PANTHER" id="PTHR46825:SF14">
    <property type="entry name" value="BETA-LACTAMASE-RELATED DOMAIN-CONTAINING PROTEIN"/>
    <property type="match status" value="1"/>
</dbReference>
<dbReference type="VEuPathDB" id="FungiDB:EMCG_08395"/>
<comment type="caution">
    <text evidence="3">The sequence shown here is derived from an EMBL/GenBank/DDBJ whole genome shotgun (WGS) entry which is preliminary data.</text>
</comment>
<dbReference type="InterPro" id="IPR001466">
    <property type="entry name" value="Beta-lactam-related"/>
</dbReference>
<protein>
    <recommendedName>
        <fullName evidence="2">Beta-lactamase-related domain-containing protein</fullName>
    </recommendedName>
</protein>
<name>A0A2B7Z4C6_9EURO</name>
<evidence type="ECO:0000313" key="3">
    <source>
        <dbReference type="EMBL" id="PGH31224.1"/>
    </source>
</evidence>
<accession>A0A2B7Z4C6</accession>
<dbReference type="SUPFAM" id="SSF56601">
    <property type="entry name" value="beta-lactamase/transpeptidase-like"/>
    <property type="match status" value="1"/>
</dbReference>
<evidence type="ECO:0000259" key="2">
    <source>
        <dbReference type="Pfam" id="PF00144"/>
    </source>
</evidence>
<reference evidence="3 4" key="1">
    <citation type="submission" date="2017-10" db="EMBL/GenBank/DDBJ databases">
        <title>Comparative genomics in systemic dimorphic fungi from Ajellomycetaceae.</title>
        <authorList>
            <person name="Munoz J.F."/>
            <person name="Mcewen J.G."/>
            <person name="Clay O.K."/>
            <person name="Cuomo C.A."/>
        </authorList>
    </citation>
    <scope>NUCLEOTIDE SEQUENCE [LARGE SCALE GENOMIC DNA]</scope>
    <source>
        <strain evidence="3 4">UAMH4076</strain>
    </source>
</reference>
<feature type="domain" description="Beta-lactamase-related" evidence="2">
    <location>
        <begin position="26"/>
        <end position="121"/>
    </location>
</feature>
<dbReference type="VEuPathDB" id="FungiDB:EMCG_08393"/>
<dbReference type="STRING" id="73230.A0A2B7Z4C6"/>
<gene>
    <name evidence="3" type="ORF">GX50_06009</name>
</gene>
<proteinExistence type="inferred from homology"/>
<dbReference type="EMBL" id="PDND01000136">
    <property type="protein sequence ID" value="PGH31224.1"/>
    <property type="molecule type" value="Genomic_DNA"/>
</dbReference>
<sequence>MAQQDSFLALHPTIKEILSISSTVRASIGAFHRGQAAYNGHFGFRDHDREQPPNSDTLYTIGYLSKAMLAQAIGSLVDEGSVSWDALVSDVIPEFKSHDSVITENCTLIDLLAHRSELPTFNVLWYQGGSISLVRKRDIIPMINVMLERPVEYGARTMTPSWEQLAASEVLNKLLVYYQALLKSFTHQAGTSELSTPGSPFKDLKPIFSWVKTSLPGPLGLLSDNPGLVSKMPTMSKCTKPQFAFYHQGTLSGLYTCVVLLPETESGVVVLVNTKPANDSADWIAQLLIEILLDSPAKNDYVTLAKESVQGATHRFPRAAESLRKGQVLGTTPRPFEAYRGRYYCTSHCYFVEVVIGEGS</sequence>
<dbReference type="Pfam" id="PF00144">
    <property type="entry name" value="Beta-lactamase"/>
    <property type="match status" value="1"/>
</dbReference>
<dbReference type="Proteomes" id="UP000226031">
    <property type="component" value="Unassembled WGS sequence"/>
</dbReference>
<organism evidence="3 4">
    <name type="scientific">[Emmonsia] crescens</name>
    <dbReference type="NCBI Taxonomy" id="73230"/>
    <lineage>
        <taxon>Eukaryota</taxon>
        <taxon>Fungi</taxon>
        <taxon>Dikarya</taxon>
        <taxon>Ascomycota</taxon>
        <taxon>Pezizomycotina</taxon>
        <taxon>Eurotiomycetes</taxon>
        <taxon>Eurotiomycetidae</taxon>
        <taxon>Onygenales</taxon>
        <taxon>Ajellomycetaceae</taxon>
        <taxon>Emergomyces</taxon>
    </lineage>
</organism>
<dbReference type="InterPro" id="IPR050491">
    <property type="entry name" value="AmpC-like"/>
</dbReference>